<dbReference type="OrthoDB" id="6127264at2759"/>
<keyword evidence="11 19" id="KW-0378">Hydrolase</keyword>
<evidence type="ECO:0000256" key="16">
    <source>
        <dbReference type="ARBA" id="ARBA00029636"/>
    </source>
</evidence>
<dbReference type="InterPro" id="IPR001254">
    <property type="entry name" value="Trypsin_dom"/>
</dbReference>
<dbReference type="InterPro" id="IPR043504">
    <property type="entry name" value="Peptidase_S1_PA_chymotrypsin"/>
</dbReference>
<dbReference type="InterPro" id="IPR033116">
    <property type="entry name" value="TRYPSIN_SER"/>
</dbReference>
<dbReference type="SMART" id="SM00020">
    <property type="entry name" value="Tryp_SPc"/>
    <property type="match status" value="1"/>
</dbReference>
<dbReference type="InterPro" id="IPR018114">
    <property type="entry name" value="TRYPSIN_HIS"/>
</dbReference>
<evidence type="ECO:0000256" key="6">
    <source>
        <dbReference type="ARBA" id="ARBA00022588"/>
    </source>
</evidence>
<dbReference type="InterPro" id="IPR000436">
    <property type="entry name" value="Sushi_SCR_CCP_dom"/>
</dbReference>
<keyword evidence="14 18" id="KW-1015">Disulfide bond</keyword>
<feature type="disulfide bond" evidence="18">
    <location>
        <begin position="175"/>
        <end position="202"/>
    </location>
</feature>
<evidence type="ECO:0000256" key="2">
    <source>
        <dbReference type="ARBA" id="ARBA00001946"/>
    </source>
</evidence>
<evidence type="ECO:0000256" key="15">
    <source>
        <dbReference type="ARBA" id="ARBA00023180"/>
    </source>
</evidence>
<dbReference type="SMART" id="SM00327">
    <property type="entry name" value="VWA"/>
    <property type="match status" value="1"/>
</dbReference>
<dbReference type="InterPro" id="IPR001314">
    <property type="entry name" value="Peptidase_S1A"/>
</dbReference>
<dbReference type="GO" id="GO:0045087">
    <property type="term" value="P:innate immune response"/>
    <property type="evidence" value="ECO:0007669"/>
    <property type="project" value="UniProtKB-KW"/>
</dbReference>
<keyword evidence="13" id="KW-0391">Immunity</keyword>
<dbReference type="SUPFAM" id="SSF50494">
    <property type="entry name" value="Trypsin-like serine proteases"/>
    <property type="match status" value="1"/>
</dbReference>
<evidence type="ECO:0000313" key="24">
    <source>
        <dbReference type="EMBL" id="AND61522.1"/>
    </source>
</evidence>
<comment type="cofactor">
    <cofactor evidence="1">
        <name>Mn(2+)</name>
        <dbReference type="ChEBI" id="CHEBI:29035"/>
    </cofactor>
</comment>
<accession>A0A182C8W3</accession>
<feature type="chain" id="PRO_5008116176" description="C3/C5 convertase" evidence="20">
    <location>
        <begin position="24"/>
        <end position="881"/>
    </location>
</feature>
<dbReference type="SMART" id="SM00032">
    <property type="entry name" value="CCP"/>
    <property type="match status" value="5"/>
</dbReference>
<keyword evidence="12 19" id="KW-0720">Serine protease</keyword>
<feature type="domain" description="Sushi" evidence="23">
    <location>
        <begin position="26"/>
        <end position="85"/>
    </location>
</feature>
<evidence type="ECO:0000256" key="18">
    <source>
        <dbReference type="PROSITE-ProRule" id="PRU00302"/>
    </source>
</evidence>
<evidence type="ECO:0000256" key="11">
    <source>
        <dbReference type="ARBA" id="ARBA00022801"/>
    </source>
</evidence>
<dbReference type="SUPFAM" id="SSF57535">
    <property type="entry name" value="Complement control module/SCR domain"/>
    <property type="match status" value="5"/>
</dbReference>
<dbReference type="GO" id="GO:0006508">
    <property type="term" value="P:proteolysis"/>
    <property type="evidence" value="ECO:0007669"/>
    <property type="project" value="UniProtKB-KW"/>
</dbReference>
<feature type="active site" description="Charge relay system" evidence="17">
    <location>
        <position position="659"/>
    </location>
</feature>
<dbReference type="PANTHER" id="PTHR46393:SF7">
    <property type="entry name" value="COMPLEMENT C2"/>
    <property type="match status" value="1"/>
</dbReference>
<evidence type="ECO:0000256" key="7">
    <source>
        <dbReference type="ARBA" id="ARBA00022659"/>
    </source>
</evidence>
<dbReference type="GO" id="GO:0005576">
    <property type="term" value="C:extracellular region"/>
    <property type="evidence" value="ECO:0007669"/>
    <property type="project" value="UniProtKB-SubCell"/>
</dbReference>
<sequence>MNMKEVFLVSIILLFWFVHPSESVQRRCKAPVRIENGVRASKRRFYRIGQALLYRCKAGHEKENKTTPFCNQTGKWSHMSWACKPISCGEPPAIPNGRYSASRLTYGSKATYTCNYGYKIVGRPYRICKKNGKWTKKPQCLKYRCRIKGKLRIRNGQVNVTDQTLSHDATLIFKCKPGYDLIGDDTTTCLEGRWSHTTPPYCRAKTCPNPGSPEGGYRLGYNFRIGGTVRFICGPGYKMRGSRSRTCMGNKTWSGNLTICDTGRSDCPVLGTPVSGYKIGNRYNFGSIVRFKCRRGYILTGSSHRLCTNKGTWNGTESKCVDIFDHLVTDVDQTAILLRKGLDTMLEYTCSGGNKTCNISGVDTRARKVSVDLTDSKGLDVLFIFDASSSITDSDFKLGVQFARRLVNVLNPTWKPKGTRIAAIVYATQAEVVFNFHEHAALSISGVHNMLRKLIKLRTNKNYRSLKNVSPKLQNDALFKGGTASAQALELAAAKVFVTRKSQRQRVLFFITDGMSNIGGSPIKKAKILRNRPDKGGFNVDIYAIGIGKKVADPSNNMYKELYDIASPGVDHVIIVESFKHLNNASKKAIEIKYDYRPCGEGFSFSDSRGRVAGGTASKQGKWPWQVGMYILSKSGMDKLELICGGALVERDWVLTAAHCLYEKQDNGLFRKMHPSGLTVIAGSNDLASRAFDENVKSTPAEKLINPDSYIHGNGFKNDIALIKLKEPFELGPFIRKICLPGKKNVDMPGKTGYVAGWGKTKIYKNGGEAKSLENSKVLMESRFEIQPPQICINSTSKRHRGDVDPKVVFCAGDGQGGNDTCSGDSGGSFMRLVEQEGKWKWVSVGLVSWGEGCGMKNKYGMYTKVWPFVDWIKKTIRDYK</sequence>
<evidence type="ECO:0000256" key="20">
    <source>
        <dbReference type="SAM" id="SignalP"/>
    </source>
</evidence>
<dbReference type="CDD" id="cd00190">
    <property type="entry name" value="Tryp_SPc"/>
    <property type="match status" value="1"/>
</dbReference>
<keyword evidence="6" id="KW-0399">Innate immunity</keyword>
<dbReference type="InterPro" id="IPR002035">
    <property type="entry name" value="VWF_A"/>
</dbReference>
<dbReference type="Pfam" id="PF00089">
    <property type="entry name" value="Trypsin"/>
    <property type="match status" value="1"/>
</dbReference>
<keyword evidence="9 20" id="KW-0732">Signal</keyword>
<dbReference type="GO" id="GO:0006956">
    <property type="term" value="P:complement activation"/>
    <property type="evidence" value="ECO:0007669"/>
    <property type="project" value="InterPro"/>
</dbReference>
<comment type="cofactor">
    <cofactor evidence="2">
        <name>Mg(2+)</name>
        <dbReference type="ChEBI" id="CHEBI:18420"/>
    </cofactor>
</comment>
<dbReference type="FunFam" id="2.40.10.10:FF:000054">
    <property type="entry name" value="Complement C1r subcomponent"/>
    <property type="match status" value="1"/>
</dbReference>
<dbReference type="Pfam" id="PF00092">
    <property type="entry name" value="VWA"/>
    <property type="match status" value="1"/>
</dbReference>
<dbReference type="CDD" id="cd00033">
    <property type="entry name" value="CCP"/>
    <property type="match status" value="5"/>
</dbReference>
<evidence type="ECO:0000256" key="3">
    <source>
        <dbReference type="ARBA" id="ARBA00004241"/>
    </source>
</evidence>
<evidence type="ECO:0000256" key="5">
    <source>
        <dbReference type="ARBA" id="ARBA00022525"/>
    </source>
</evidence>
<feature type="active site" description="Charge relay system" evidence="17">
    <location>
        <position position="826"/>
    </location>
</feature>
<evidence type="ECO:0000259" key="21">
    <source>
        <dbReference type="PROSITE" id="PS50234"/>
    </source>
</evidence>
<feature type="domain" description="Sushi" evidence="23">
    <location>
        <begin position="265"/>
        <end position="322"/>
    </location>
</feature>
<keyword evidence="5" id="KW-0964">Secreted</keyword>
<evidence type="ECO:0000256" key="10">
    <source>
        <dbReference type="ARBA" id="ARBA00022737"/>
    </source>
</evidence>
<dbReference type="AlphaFoldDB" id="A0A182C8W3"/>
<feature type="active site" description="Charge relay system" evidence="17">
    <location>
        <position position="719"/>
    </location>
</feature>
<dbReference type="InterPro" id="IPR009003">
    <property type="entry name" value="Peptidase_S1_PA"/>
</dbReference>
<dbReference type="Gene3D" id="2.10.70.10">
    <property type="entry name" value="Complement Module, domain 1"/>
    <property type="match status" value="5"/>
</dbReference>
<dbReference type="PROSITE" id="PS00134">
    <property type="entry name" value="TRYPSIN_HIS"/>
    <property type="match status" value="1"/>
</dbReference>
<feature type="domain" description="Sushi" evidence="23">
    <location>
        <begin position="205"/>
        <end position="262"/>
    </location>
</feature>
<evidence type="ECO:0000256" key="14">
    <source>
        <dbReference type="ARBA" id="ARBA00023157"/>
    </source>
</evidence>
<dbReference type="Gene3D" id="2.40.10.10">
    <property type="entry name" value="Trypsin-like serine proteases"/>
    <property type="match status" value="1"/>
</dbReference>
<keyword evidence="10" id="KW-0677">Repeat</keyword>
<dbReference type="GO" id="GO:0004252">
    <property type="term" value="F:serine-type endopeptidase activity"/>
    <property type="evidence" value="ECO:0007669"/>
    <property type="project" value="InterPro"/>
</dbReference>
<dbReference type="Gene3D" id="3.40.50.410">
    <property type="entry name" value="von Willebrand factor, type A domain"/>
    <property type="match status" value="1"/>
</dbReference>
<evidence type="ECO:0000256" key="12">
    <source>
        <dbReference type="ARBA" id="ARBA00022825"/>
    </source>
</evidence>
<dbReference type="InterPro" id="IPR036465">
    <property type="entry name" value="vWFA_dom_sf"/>
</dbReference>
<dbReference type="EMBL" id="KU747968">
    <property type="protein sequence ID" value="AND61522.1"/>
    <property type="molecule type" value="mRNA"/>
</dbReference>
<feature type="disulfide bond" evidence="18">
    <location>
        <begin position="233"/>
        <end position="260"/>
    </location>
</feature>
<dbReference type="PANTHER" id="PTHR46393">
    <property type="entry name" value="SUSHI DOMAIN-CONTAINING PROTEIN"/>
    <property type="match status" value="1"/>
</dbReference>
<evidence type="ECO:0000256" key="4">
    <source>
        <dbReference type="ARBA" id="ARBA00004613"/>
    </source>
</evidence>
<reference evidence="24" key="1">
    <citation type="journal article" date="2016" name="Front. Microbiol.">
        <title>The Role of Complement in Cnidarian-Dinoflagellate Symbiosis and Immune Challenge in the Sea Anemone Aiptasia pallida.</title>
        <authorList>
            <person name="Poole A.Z."/>
            <person name="Kitchen S.A."/>
            <person name="Weis V.M."/>
        </authorList>
    </citation>
    <scope>NUCLEOTIDE SEQUENCE</scope>
</reference>
<evidence type="ECO:0000256" key="13">
    <source>
        <dbReference type="ARBA" id="ARBA00022859"/>
    </source>
</evidence>
<comment type="subcellular location">
    <subcellularLocation>
        <location evidence="3">Cell surface</location>
    </subcellularLocation>
    <subcellularLocation>
        <location evidence="4">Secreted</location>
    </subcellularLocation>
</comment>
<dbReference type="SUPFAM" id="SSF53300">
    <property type="entry name" value="vWA-like"/>
    <property type="match status" value="1"/>
</dbReference>
<feature type="domain" description="Sushi" evidence="23">
    <location>
        <begin position="86"/>
        <end position="142"/>
    </location>
</feature>
<feature type="disulfide bond" evidence="18">
    <location>
        <begin position="56"/>
        <end position="83"/>
    </location>
</feature>
<feature type="domain" description="Sushi" evidence="23">
    <location>
        <begin position="143"/>
        <end position="204"/>
    </location>
</feature>
<name>A0A182C8W3_EXADI</name>
<feature type="disulfide bond" evidence="18">
    <location>
        <begin position="293"/>
        <end position="320"/>
    </location>
</feature>
<dbReference type="PROSITE" id="PS50240">
    <property type="entry name" value="TRYPSIN_DOM"/>
    <property type="match status" value="1"/>
</dbReference>
<keyword evidence="7 18" id="KW-0768">Sushi</keyword>
<dbReference type="PRINTS" id="PR00722">
    <property type="entry name" value="CHYMOTRYPSIN"/>
</dbReference>
<feature type="domain" description="VWFA" evidence="21">
    <location>
        <begin position="380"/>
        <end position="590"/>
    </location>
</feature>
<dbReference type="Pfam" id="PF00084">
    <property type="entry name" value="Sushi"/>
    <property type="match status" value="5"/>
</dbReference>
<keyword evidence="8 19" id="KW-0645">Protease</keyword>
<evidence type="ECO:0000256" key="8">
    <source>
        <dbReference type="ARBA" id="ARBA00022670"/>
    </source>
</evidence>
<dbReference type="PROSITE" id="PS50923">
    <property type="entry name" value="SUSHI"/>
    <property type="match status" value="5"/>
</dbReference>
<dbReference type="PROSITE" id="PS50234">
    <property type="entry name" value="VWFA"/>
    <property type="match status" value="1"/>
</dbReference>
<comment type="caution">
    <text evidence="18">Lacks conserved residue(s) required for the propagation of feature annotation.</text>
</comment>
<organism evidence="24">
    <name type="scientific">Exaiptasia diaphana</name>
    <name type="common">Tropical sea anemone</name>
    <name type="synonym">Aiptasia pulchella</name>
    <dbReference type="NCBI Taxonomy" id="2652724"/>
    <lineage>
        <taxon>Eukaryota</taxon>
        <taxon>Metazoa</taxon>
        <taxon>Cnidaria</taxon>
        <taxon>Anthozoa</taxon>
        <taxon>Hexacorallia</taxon>
        <taxon>Actiniaria</taxon>
        <taxon>Aiptasiidae</taxon>
        <taxon>Exaiptasia</taxon>
    </lineage>
</organism>
<feature type="signal peptide" evidence="20">
    <location>
        <begin position="1"/>
        <end position="23"/>
    </location>
</feature>
<keyword evidence="15" id="KW-0325">Glycoprotein</keyword>
<protein>
    <recommendedName>
        <fullName evidence="16">C3/C5 convertase</fullName>
    </recommendedName>
</protein>
<evidence type="ECO:0000256" key="9">
    <source>
        <dbReference type="ARBA" id="ARBA00022729"/>
    </source>
</evidence>
<evidence type="ECO:0000259" key="22">
    <source>
        <dbReference type="PROSITE" id="PS50240"/>
    </source>
</evidence>
<dbReference type="PRINTS" id="PR00453">
    <property type="entry name" value="VWFADOMAIN"/>
</dbReference>
<dbReference type="GO" id="GO:0009986">
    <property type="term" value="C:cell surface"/>
    <property type="evidence" value="ECO:0007669"/>
    <property type="project" value="UniProtKB-SubCell"/>
</dbReference>
<dbReference type="PIRSF" id="PIRSF001154">
    <property type="entry name" value="Compl_C2_B"/>
    <property type="match status" value="1"/>
</dbReference>
<dbReference type="InterPro" id="IPR011360">
    <property type="entry name" value="Compl_C2_B"/>
</dbReference>
<dbReference type="InterPro" id="IPR035976">
    <property type="entry name" value="Sushi/SCR/CCP_sf"/>
</dbReference>
<evidence type="ECO:0000256" key="1">
    <source>
        <dbReference type="ARBA" id="ARBA00001936"/>
    </source>
</evidence>
<feature type="domain" description="Peptidase S1" evidence="22">
    <location>
        <begin position="612"/>
        <end position="878"/>
    </location>
</feature>
<evidence type="ECO:0000256" key="17">
    <source>
        <dbReference type="PIRSR" id="PIRSR001154-1"/>
    </source>
</evidence>
<evidence type="ECO:0000259" key="23">
    <source>
        <dbReference type="PROSITE" id="PS50923"/>
    </source>
</evidence>
<dbReference type="PROSITE" id="PS00135">
    <property type="entry name" value="TRYPSIN_SER"/>
    <property type="match status" value="1"/>
</dbReference>
<proteinExistence type="evidence at transcript level"/>
<evidence type="ECO:0000256" key="19">
    <source>
        <dbReference type="RuleBase" id="RU363034"/>
    </source>
</evidence>
<dbReference type="CDD" id="cd01450">
    <property type="entry name" value="vWFA_subfamily_ECM"/>
    <property type="match status" value="1"/>
</dbReference>